<gene>
    <name evidence="1" type="ORF">ACFWOQ_21220</name>
</gene>
<name>A0ABW6F5S4_9ACTN</name>
<comment type="caution">
    <text evidence="1">The sequence shown here is derived from an EMBL/GenBank/DDBJ whole genome shotgun (WGS) entry which is preliminary data.</text>
</comment>
<sequence length="125" mass="14029">MIDRRAAAALLSAQDLDGVQRDIDHALSRRITLPPRSVIDNGTDLMAQHLRTFMHHLNGQDGMAATNVDVHNLVRAAERNLDVPVRPTPQTSHRDAYVYWHTITTLTTALRDLYLAHYDGQEPPA</sequence>
<proteinExistence type="predicted"/>
<reference evidence="1 2" key="1">
    <citation type="submission" date="2024-09" db="EMBL/GenBank/DDBJ databases">
        <title>The Natural Products Discovery Center: Release of the First 8490 Sequenced Strains for Exploring Actinobacteria Biosynthetic Diversity.</title>
        <authorList>
            <person name="Kalkreuter E."/>
            <person name="Kautsar S.A."/>
            <person name="Yang D."/>
            <person name="Bader C.D."/>
            <person name="Teijaro C.N."/>
            <person name="Fluegel L."/>
            <person name="Davis C.M."/>
            <person name="Simpson J.R."/>
            <person name="Lauterbach L."/>
            <person name="Steele A.D."/>
            <person name="Gui C."/>
            <person name="Meng S."/>
            <person name="Li G."/>
            <person name="Viehrig K."/>
            <person name="Ye F."/>
            <person name="Su P."/>
            <person name="Kiefer A.F."/>
            <person name="Nichols A."/>
            <person name="Cepeda A.J."/>
            <person name="Yan W."/>
            <person name="Fan B."/>
            <person name="Jiang Y."/>
            <person name="Adhikari A."/>
            <person name="Zheng C.-J."/>
            <person name="Schuster L."/>
            <person name="Cowan T.M."/>
            <person name="Smanski M.J."/>
            <person name="Chevrette M.G."/>
            <person name="De Carvalho L.P.S."/>
            <person name="Shen B."/>
        </authorList>
    </citation>
    <scope>NUCLEOTIDE SEQUENCE [LARGE SCALE GENOMIC DNA]</scope>
    <source>
        <strain evidence="1 2">NPDC058428</strain>
    </source>
</reference>
<dbReference type="EMBL" id="JBHXKZ010000018">
    <property type="protein sequence ID" value="MFD4825097.1"/>
    <property type="molecule type" value="Genomic_DNA"/>
</dbReference>
<evidence type="ECO:0000313" key="2">
    <source>
        <dbReference type="Proteomes" id="UP001598352"/>
    </source>
</evidence>
<accession>A0ABW6F5S4</accession>
<evidence type="ECO:0000313" key="1">
    <source>
        <dbReference type="EMBL" id="MFD4825097.1"/>
    </source>
</evidence>
<dbReference type="Proteomes" id="UP001598352">
    <property type="component" value="Unassembled WGS sequence"/>
</dbReference>
<keyword evidence="2" id="KW-1185">Reference proteome</keyword>
<organism evidence="1 2">
    <name type="scientific">Streptomyces rubiginosohelvolus</name>
    <dbReference type="NCBI Taxonomy" id="67362"/>
    <lineage>
        <taxon>Bacteria</taxon>
        <taxon>Bacillati</taxon>
        <taxon>Actinomycetota</taxon>
        <taxon>Actinomycetes</taxon>
        <taxon>Kitasatosporales</taxon>
        <taxon>Streptomycetaceae</taxon>
        <taxon>Streptomyces</taxon>
    </lineage>
</organism>
<dbReference type="RefSeq" id="WP_382775064.1">
    <property type="nucleotide sequence ID" value="NZ_JBHXED010000062.1"/>
</dbReference>
<protein>
    <submittedName>
        <fullName evidence="1">Uncharacterized protein</fullName>
    </submittedName>
</protein>